<feature type="transmembrane region" description="Helical" evidence="5">
    <location>
        <begin position="124"/>
        <end position="144"/>
    </location>
</feature>
<keyword evidence="4 5" id="KW-0472">Membrane</keyword>
<feature type="transmembrane region" description="Helical" evidence="5">
    <location>
        <begin position="281"/>
        <end position="302"/>
    </location>
</feature>
<organism evidence="7 8">
    <name type="scientific">Bacillus salitolerans</name>
    <dbReference type="NCBI Taxonomy" id="1437434"/>
    <lineage>
        <taxon>Bacteria</taxon>
        <taxon>Bacillati</taxon>
        <taxon>Bacillota</taxon>
        <taxon>Bacilli</taxon>
        <taxon>Bacillales</taxon>
        <taxon>Bacillaceae</taxon>
        <taxon>Bacillus</taxon>
    </lineage>
</organism>
<evidence type="ECO:0000313" key="7">
    <source>
        <dbReference type="EMBL" id="MFD1735192.1"/>
    </source>
</evidence>
<evidence type="ECO:0000313" key="8">
    <source>
        <dbReference type="Proteomes" id="UP001597214"/>
    </source>
</evidence>
<evidence type="ECO:0000259" key="6">
    <source>
        <dbReference type="Pfam" id="PF04932"/>
    </source>
</evidence>
<protein>
    <submittedName>
        <fullName evidence="7">O-antigen ligase family protein</fullName>
    </submittedName>
</protein>
<dbReference type="InterPro" id="IPR007016">
    <property type="entry name" value="O-antigen_ligase-rel_domated"/>
</dbReference>
<feature type="transmembrane region" description="Helical" evidence="5">
    <location>
        <begin position="398"/>
        <end position="421"/>
    </location>
</feature>
<feature type="transmembrane region" description="Helical" evidence="5">
    <location>
        <begin position="200"/>
        <end position="224"/>
    </location>
</feature>
<comment type="subcellular location">
    <subcellularLocation>
        <location evidence="1">Membrane</location>
        <topology evidence="1">Multi-pass membrane protein</topology>
    </subcellularLocation>
</comment>
<dbReference type="InterPro" id="IPR051533">
    <property type="entry name" value="WaaL-like"/>
</dbReference>
<proteinExistence type="predicted"/>
<dbReference type="PANTHER" id="PTHR37422">
    <property type="entry name" value="TEICHURONIC ACID BIOSYNTHESIS PROTEIN TUAE"/>
    <property type="match status" value="1"/>
</dbReference>
<comment type="caution">
    <text evidence="7">The sequence shown here is derived from an EMBL/GenBank/DDBJ whole genome shotgun (WGS) entry which is preliminary data.</text>
</comment>
<feature type="transmembrane region" description="Helical" evidence="5">
    <location>
        <begin position="433"/>
        <end position="453"/>
    </location>
</feature>
<dbReference type="EMBL" id="JBHUEM010000001">
    <property type="protein sequence ID" value="MFD1735192.1"/>
    <property type="molecule type" value="Genomic_DNA"/>
</dbReference>
<dbReference type="Pfam" id="PF04932">
    <property type="entry name" value="Wzy_C"/>
    <property type="match status" value="1"/>
</dbReference>
<feature type="transmembrane region" description="Helical" evidence="5">
    <location>
        <begin position="68"/>
        <end position="86"/>
    </location>
</feature>
<feature type="transmembrane region" description="Helical" evidence="5">
    <location>
        <begin position="236"/>
        <end position="251"/>
    </location>
</feature>
<feature type="transmembrane region" description="Helical" evidence="5">
    <location>
        <begin position="459"/>
        <end position="475"/>
    </location>
</feature>
<feature type="transmembrane region" description="Helical" evidence="5">
    <location>
        <begin position="31"/>
        <end position="56"/>
    </location>
</feature>
<reference evidence="8" key="1">
    <citation type="journal article" date="2019" name="Int. J. Syst. Evol. Microbiol.">
        <title>The Global Catalogue of Microorganisms (GCM) 10K type strain sequencing project: providing services to taxonomists for standard genome sequencing and annotation.</title>
        <authorList>
            <consortium name="The Broad Institute Genomics Platform"/>
            <consortium name="The Broad Institute Genome Sequencing Center for Infectious Disease"/>
            <person name="Wu L."/>
            <person name="Ma J."/>
        </authorList>
    </citation>
    <scope>NUCLEOTIDE SEQUENCE [LARGE SCALE GENOMIC DNA]</scope>
    <source>
        <strain evidence="8">CCUG 49339</strain>
    </source>
</reference>
<keyword evidence="2 5" id="KW-0812">Transmembrane</keyword>
<accession>A0ABW4LL29</accession>
<dbReference type="GO" id="GO:0016874">
    <property type="term" value="F:ligase activity"/>
    <property type="evidence" value="ECO:0007669"/>
    <property type="project" value="UniProtKB-KW"/>
</dbReference>
<evidence type="ECO:0000256" key="4">
    <source>
        <dbReference type="ARBA" id="ARBA00023136"/>
    </source>
</evidence>
<dbReference type="Proteomes" id="UP001597214">
    <property type="component" value="Unassembled WGS sequence"/>
</dbReference>
<feature type="domain" description="O-antigen ligase-related" evidence="6">
    <location>
        <begin position="240"/>
        <end position="414"/>
    </location>
</feature>
<feature type="transmembrane region" description="Helical" evidence="5">
    <location>
        <begin position="6"/>
        <end position="24"/>
    </location>
</feature>
<evidence type="ECO:0000256" key="1">
    <source>
        <dbReference type="ARBA" id="ARBA00004141"/>
    </source>
</evidence>
<feature type="transmembrane region" description="Helical" evidence="5">
    <location>
        <begin position="156"/>
        <end position="173"/>
    </location>
</feature>
<feature type="transmembrane region" description="Helical" evidence="5">
    <location>
        <begin position="98"/>
        <end position="118"/>
    </location>
</feature>
<sequence length="483" mass="55384">MSFNWRELHFLWLSLLIFLIGSLIPNEYLGLLIALSFAVYTWLYPKNAMIILLAYIPLRPILIELNPGLKLIGDAIIFVALLRVLWSTRKDWKSWFKLNVFEWAFIVYCIFGAVIGFVNNVSPVALVFQLRAFLLLFLLIYIVRRLDITKDDIRKFLWSSFAVAAIICIHGLIEKVSIRTVLLPQTWIDLPLSSTNQIRIYGLIGNPNALGLLMMFMFLITLYLKSFFEKGRTAKVLNIGLVLFFGVWILTYSRGGLIVLTVATLVYLLLSRNWRFLKKLAIIAVSAILFVVVPAELGVKIAETTDFGQKQRENQTMYDTVKGDEGIKGRFNPDNIIKFNQNVGRLEFVKKGLEIFKDHPITGTGFATFGDSATQSYLSPIYEDYDIEYVDFYSDNQYIQVIVQTGAIGVILFAIFLLGMLFDMWKRKEQGDFLKVMVGIVVASYFAGLVYNIWEEDIFTLYFFIFLGFVLNGKSKDLMLQVK</sequence>
<dbReference type="PANTHER" id="PTHR37422:SF13">
    <property type="entry name" value="LIPOPOLYSACCHARIDE BIOSYNTHESIS PROTEIN PA4999-RELATED"/>
    <property type="match status" value="1"/>
</dbReference>
<keyword evidence="8" id="KW-1185">Reference proteome</keyword>
<evidence type="ECO:0000256" key="3">
    <source>
        <dbReference type="ARBA" id="ARBA00022989"/>
    </source>
</evidence>
<gene>
    <name evidence="7" type="ORF">ACFSCX_01315</name>
</gene>
<keyword evidence="7" id="KW-0436">Ligase</keyword>
<dbReference type="RefSeq" id="WP_377926284.1">
    <property type="nucleotide sequence ID" value="NZ_JBHUEM010000001.1"/>
</dbReference>
<feature type="transmembrane region" description="Helical" evidence="5">
    <location>
        <begin position="257"/>
        <end position="274"/>
    </location>
</feature>
<evidence type="ECO:0000256" key="2">
    <source>
        <dbReference type="ARBA" id="ARBA00022692"/>
    </source>
</evidence>
<name>A0ABW4LL29_9BACI</name>
<keyword evidence="3 5" id="KW-1133">Transmembrane helix</keyword>
<evidence type="ECO:0000256" key="5">
    <source>
        <dbReference type="SAM" id="Phobius"/>
    </source>
</evidence>